<organism evidence="2 3">
    <name type="scientific">Limimaricola cinnabarinus</name>
    <dbReference type="NCBI Taxonomy" id="1125964"/>
    <lineage>
        <taxon>Bacteria</taxon>
        <taxon>Pseudomonadati</taxon>
        <taxon>Pseudomonadota</taxon>
        <taxon>Alphaproteobacteria</taxon>
        <taxon>Rhodobacterales</taxon>
        <taxon>Paracoccaceae</taxon>
        <taxon>Limimaricola</taxon>
    </lineage>
</organism>
<keyword evidence="1" id="KW-0812">Transmembrane</keyword>
<keyword evidence="1" id="KW-0472">Membrane</keyword>
<evidence type="ECO:0000313" key="3">
    <source>
        <dbReference type="Proteomes" id="UP000221860"/>
    </source>
</evidence>
<dbReference type="AlphaFoldDB" id="A0A2G1MIQ2"/>
<reference evidence="2 3" key="1">
    <citation type="submission" date="2017-08" db="EMBL/GenBank/DDBJ databases">
        <title>Draft Genome Sequence of Loktanella cinnabarina Strain XM1, Isolated from Coastal Surface Water.</title>
        <authorList>
            <person name="Ma R."/>
            <person name="Wang J."/>
            <person name="Wang Q."/>
            <person name="Ma Z."/>
            <person name="Li J."/>
            <person name="Chen L."/>
        </authorList>
    </citation>
    <scope>NUCLEOTIDE SEQUENCE [LARGE SCALE GENOMIC DNA]</scope>
    <source>
        <strain evidence="2 3">XM1</strain>
    </source>
</reference>
<evidence type="ECO:0000256" key="1">
    <source>
        <dbReference type="SAM" id="Phobius"/>
    </source>
</evidence>
<evidence type="ECO:0000313" key="2">
    <source>
        <dbReference type="EMBL" id="PHP28625.1"/>
    </source>
</evidence>
<keyword evidence="1" id="KW-1133">Transmembrane helix</keyword>
<gene>
    <name evidence="2" type="ORF">CJ301_05340</name>
</gene>
<accession>A0A2G1MIQ2</accession>
<proteinExistence type="predicted"/>
<sequence>MRNWAIAFLTLAAVSGLACLGAETHEDLSAARVLMVLFGVLGAYAAAAHRLRSRSRRQSSGNGAPLGT</sequence>
<dbReference type="EMBL" id="NQWH01000006">
    <property type="protein sequence ID" value="PHP28625.1"/>
    <property type="molecule type" value="Genomic_DNA"/>
</dbReference>
<dbReference type="RefSeq" id="WP_162620423.1">
    <property type="nucleotide sequence ID" value="NZ_KZ304953.1"/>
</dbReference>
<protein>
    <submittedName>
        <fullName evidence="2">Uncharacterized protein</fullName>
    </submittedName>
</protein>
<feature type="transmembrane region" description="Helical" evidence="1">
    <location>
        <begin position="31"/>
        <end position="48"/>
    </location>
</feature>
<comment type="caution">
    <text evidence="2">The sequence shown here is derived from an EMBL/GenBank/DDBJ whole genome shotgun (WGS) entry which is preliminary data.</text>
</comment>
<keyword evidence="3" id="KW-1185">Reference proteome</keyword>
<dbReference type="PROSITE" id="PS51257">
    <property type="entry name" value="PROKAR_LIPOPROTEIN"/>
    <property type="match status" value="1"/>
</dbReference>
<name>A0A2G1MIQ2_9RHOB</name>
<dbReference type="Proteomes" id="UP000221860">
    <property type="component" value="Unassembled WGS sequence"/>
</dbReference>